<organism evidence="2 3">
    <name type="scientific">Acrodontium crateriforme</name>
    <dbReference type="NCBI Taxonomy" id="150365"/>
    <lineage>
        <taxon>Eukaryota</taxon>
        <taxon>Fungi</taxon>
        <taxon>Dikarya</taxon>
        <taxon>Ascomycota</taxon>
        <taxon>Pezizomycotina</taxon>
        <taxon>Dothideomycetes</taxon>
        <taxon>Dothideomycetidae</taxon>
        <taxon>Mycosphaerellales</taxon>
        <taxon>Teratosphaeriaceae</taxon>
        <taxon>Acrodontium</taxon>
    </lineage>
</organism>
<name>A0AAQ3RAJ7_9PEZI</name>
<feature type="compositionally biased region" description="Polar residues" evidence="1">
    <location>
        <begin position="86"/>
        <end position="97"/>
    </location>
</feature>
<feature type="compositionally biased region" description="Pro residues" evidence="1">
    <location>
        <begin position="197"/>
        <end position="209"/>
    </location>
</feature>
<feature type="compositionally biased region" description="Basic residues" evidence="1">
    <location>
        <begin position="98"/>
        <end position="109"/>
    </location>
</feature>
<proteinExistence type="predicted"/>
<sequence length="1596" mass="174514">MPFTDGASTISGRNSRASNVSGMTGASRSVRSAFPHTGHPQDAMSSAGVLSMLRTSTDTGDIGALSFNHSRLPTMPRGAHLKRGHMSSTSDSQSHRPVTSHHHYAHSHTSRISDTTSYQHRGSFTSLHSMPPSLQPVRTHPLPLHGAQQALDRPRDSRSYSLTSAPVGELLARHRSATSLKSAGYELRHGHHLHPADAPPMPDNRPPYVYPACLKRPGYRSPSPALSDMSNQGLPPMPPPGLRRPRISMPKPRPPLQPYHSDFVAEYNEEPRYSNPHPPRAPTNPPPMLYDQAPRGYRHSPPKGMTNMQIGPNLPPHHMPYSGPHYGQRPAYPPYDPQLHEGNQLPSNRGPPPVSSMAAMGHSIFQNAARMARQLPPRANTPIIDSGPPSSEPPSSSTAPTSSNPPTPKDQTTIQVAVDPLFIDPALTDLPDSSSEPLLPGTKYFQFAEGISKPIDDQEVEFHHHPSAPTTGLVQRVKAMLESRAAIEAAEIPEPAREGKSFQNQIMSDPDVAFADLHELSANQTPRFTVIEEYHAPVELPASPIRLPELSATPLVPRHITRTLIKAELAPSDSPPTNGDIHNDDYDEDGNAAVDMDHREDAVTKSIAPSNSAIYDRSRPTSVAESTATASPTTLKVSGIDYALRFSVPVDTTSTTDGTNSQNPFMLDADTLTLQHQRSHDRIGASISRLSSGKLSVSEASHVVSKPVSPVKPDEDITRSSAVSPVHEEKICLPDLPRGNHRMNEEEVHDANDTTLLRLYGKNDEQLSETPRALKTYSKSVQLPQASPALNDTPSSNRMSLPPDFSSMGDTTVNTTSEMITDVAFRFSLPTTTISVGNPQIITIPPSSSPNREESPQLQPRLVALDPKSARRSSVTFADQVAPLNIKKPELRRDTQSSEPVPTIIKSIIRRPSLLEDISDSSRASSMTELRISNGPASSRFAATQLPGLKEESVDGMSINEREQRLDIADSLEFSLPTRIAAVKAMQERRLQENADKVKASRAARQQNRSLAETRDLPSLNFSRMDLIDKLNEALDVRGTKSMDISRHRNVSMIFCPSPQRPQSTEALRERYASFFCKPQDFTLFDESDGEVNDTELDLKPPSLAAKSQKSKVESMRSVSRALSPEDLLNVATQINRLSIPSVNGLSTRLTELLPCLKDLHLDSVLANDEEVATTIEDIQHLGRGGQRPETVLSTRTSAGFRTLAERAEEIVQYGTHDSVAPTAETIFSVNKDLPALPGSTSVDKMSATNSSDGRQSHLSGSVSAPSELGQLPKRPAEAHLRQKSPMTEEEVLQMLPPESNPIARGMKQALMLSGASTRPWNQDENYPWSGTNIAMDLTISSGNATRDSLNSQTLHGRRTKSLDITTSFDDTRGIDIGSITTNLDCSSITTEQATGVKTHTRKLSTRSIIGSLSRKIGLVHRSDKSGTPRKLTSPAVRSQEILPHKVGERYPTSSLTPPAAFNLDEVRSFFSDDSSERQRNSLFRMRLTGLKNHNNSHKNRSVRIEGAVDRTLEEETGYDAGSMAAECLAAPSSAQNYDGVGMGKAEFRIKRIGEKLRHLIARGSDLIRSLSARSRVGRPERVRDDWLSDSVYSGV</sequence>
<feature type="region of interest" description="Disordered" evidence="1">
    <location>
        <begin position="777"/>
        <end position="805"/>
    </location>
</feature>
<feature type="compositionally biased region" description="Polar residues" evidence="1">
    <location>
        <begin position="112"/>
        <end position="128"/>
    </location>
</feature>
<feature type="region of interest" description="Disordered" evidence="1">
    <location>
        <begin position="296"/>
        <end position="358"/>
    </location>
</feature>
<feature type="compositionally biased region" description="Low complexity" evidence="1">
    <location>
        <begin position="386"/>
        <end position="402"/>
    </location>
</feature>
<accession>A0AAQ3RAJ7</accession>
<feature type="region of interest" description="Disordered" evidence="1">
    <location>
        <begin position="706"/>
        <end position="726"/>
    </location>
</feature>
<feature type="region of interest" description="Disordered" evidence="1">
    <location>
        <begin position="608"/>
        <end position="631"/>
    </location>
</feature>
<feature type="compositionally biased region" description="Polar residues" evidence="1">
    <location>
        <begin position="777"/>
        <end position="799"/>
    </location>
</feature>
<feature type="region of interest" description="Disordered" evidence="1">
    <location>
        <begin position="993"/>
        <end position="1012"/>
    </location>
</feature>
<evidence type="ECO:0000313" key="2">
    <source>
        <dbReference type="EMBL" id="WPH04304.1"/>
    </source>
</evidence>
<dbReference type="Proteomes" id="UP001303373">
    <property type="component" value="Chromosome 12"/>
</dbReference>
<feature type="compositionally biased region" description="Polar residues" evidence="1">
    <location>
        <begin position="620"/>
        <end position="631"/>
    </location>
</feature>
<evidence type="ECO:0000313" key="3">
    <source>
        <dbReference type="Proteomes" id="UP001303373"/>
    </source>
</evidence>
<feature type="compositionally biased region" description="Polar residues" evidence="1">
    <location>
        <begin position="1"/>
        <end position="30"/>
    </location>
</feature>
<feature type="region of interest" description="Disordered" evidence="1">
    <location>
        <begin position="190"/>
        <end position="260"/>
    </location>
</feature>
<keyword evidence="3" id="KW-1185">Reference proteome</keyword>
<feature type="region of interest" description="Disordered" evidence="1">
    <location>
        <begin position="378"/>
        <end position="411"/>
    </location>
</feature>
<feature type="region of interest" description="Disordered" evidence="1">
    <location>
        <begin position="64"/>
        <end position="133"/>
    </location>
</feature>
<evidence type="ECO:0000256" key="1">
    <source>
        <dbReference type="SAM" id="MobiDB-lite"/>
    </source>
</evidence>
<dbReference type="EMBL" id="CP138591">
    <property type="protein sequence ID" value="WPH04304.1"/>
    <property type="molecule type" value="Genomic_DNA"/>
</dbReference>
<protein>
    <submittedName>
        <fullName evidence="2">Uncharacterized protein</fullName>
    </submittedName>
</protein>
<reference evidence="2 3" key="1">
    <citation type="submission" date="2023-11" db="EMBL/GenBank/DDBJ databases">
        <title>An acidophilic fungus is an integral part of prey digestion in a carnivorous sundew plant.</title>
        <authorList>
            <person name="Tsai I.J."/>
        </authorList>
    </citation>
    <scope>NUCLEOTIDE SEQUENCE [LARGE SCALE GENOMIC DNA]</scope>
    <source>
        <strain evidence="2">169a</strain>
    </source>
</reference>
<feature type="compositionally biased region" description="Polar residues" evidence="1">
    <location>
        <begin position="1239"/>
        <end position="1265"/>
    </location>
</feature>
<feature type="region of interest" description="Disordered" evidence="1">
    <location>
        <begin position="1"/>
        <end position="45"/>
    </location>
</feature>
<feature type="region of interest" description="Disordered" evidence="1">
    <location>
        <begin position="1235"/>
        <end position="1289"/>
    </location>
</feature>
<gene>
    <name evidence="2" type="ORF">R9X50_00719300</name>
</gene>